<name>A0A7H8QTN0_TALRU</name>
<gene>
    <name evidence="2" type="ORF">TRUGW13939_04254</name>
</gene>
<accession>A0A7H8QTN0</accession>
<evidence type="ECO:0000313" key="3">
    <source>
        <dbReference type="Proteomes" id="UP000509510"/>
    </source>
</evidence>
<dbReference type="Proteomes" id="UP000509510">
    <property type="component" value="Chromosome II"/>
</dbReference>
<dbReference type="GeneID" id="55991756"/>
<dbReference type="AlphaFoldDB" id="A0A7H8QTN0"/>
<protein>
    <submittedName>
        <fullName evidence="2">Uncharacterized protein</fullName>
    </submittedName>
</protein>
<proteinExistence type="predicted"/>
<sequence>MFGPPAQKITSAQKKWKSRETSPPPSPVKEGNGSNSAENIAKGPVSSRKRARYDDSQDQQLPQQGGGETTTAAPRQAERVSLPPMAGQSALRQIDIFSRVETMKNLQIESTKRTIKSLEEAQKDLADLSSLFKLTNGYLFRLLDEWKDED</sequence>
<organism evidence="2 3">
    <name type="scientific">Talaromyces rugulosus</name>
    <name type="common">Penicillium rugulosum</name>
    <dbReference type="NCBI Taxonomy" id="121627"/>
    <lineage>
        <taxon>Eukaryota</taxon>
        <taxon>Fungi</taxon>
        <taxon>Dikarya</taxon>
        <taxon>Ascomycota</taxon>
        <taxon>Pezizomycotina</taxon>
        <taxon>Eurotiomycetes</taxon>
        <taxon>Eurotiomycetidae</taxon>
        <taxon>Eurotiales</taxon>
        <taxon>Trichocomaceae</taxon>
        <taxon>Talaromyces</taxon>
        <taxon>Talaromyces sect. Islandici</taxon>
    </lineage>
</organism>
<dbReference type="RefSeq" id="XP_035343324.1">
    <property type="nucleotide sequence ID" value="XM_035487431.1"/>
</dbReference>
<dbReference type="KEGG" id="trg:TRUGW13939_04254"/>
<keyword evidence="3" id="KW-1185">Reference proteome</keyword>
<feature type="compositionally biased region" description="Polar residues" evidence="1">
    <location>
        <begin position="58"/>
        <end position="73"/>
    </location>
</feature>
<evidence type="ECO:0000256" key="1">
    <source>
        <dbReference type="SAM" id="MobiDB-lite"/>
    </source>
</evidence>
<dbReference type="EMBL" id="CP055899">
    <property type="protein sequence ID" value="QKX57146.1"/>
    <property type="molecule type" value="Genomic_DNA"/>
</dbReference>
<evidence type="ECO:0000313" key="2">
    <source>
        <dbReference type="EMBL" id="QKX57146.1"/>
    </source>
</evidence>
<reference evidence="3" key="1">
    <citation type="submission" date="2020-06" db="EMBL/GenBank/DDBJ databases">
        <title>A chromosome-scale genome assembly of Talaromyces rugulosus W13939.</title>
        <authorList>
            <person name="Wang B."/>
            <person name="Guo L."/>
            <person name="Ye K."/>
            <person name="Wang L."/>
        </authorList>
    </citation>
    <scope>NUCLEOTIDE SEQUENCE [LARGE SCALE GENOMIC DNA]</scope>
    <source>
        <strain evidence="3">W13939</strain>
    </source>
</reference>
<feature type="region of interest" description="Disordered" evidence="1">
    <location>
        <begin position="1"/>
        <end position="87"/>
    </location>
</feature>